<sequence length="777" mass="82709">MRLSSVWVRVLVVVGLSFNHCASAQALSAAQDFADLSASADALADNAAQNSTGGLASVFARQRCVSGYTFDGKQGSLTLTVGMTNYWLFNPDTNSFDTVSMRSYNGCPAGPTLSVKPGMRLDVTLNNRLPAESPATCPPNPDPAVPHCFNTTNLHTHGLHVSPSGHADNVMVSVAPNASFDYRYEIPANHPAGTFWYHSHQHGSTAIDVSSGMAGVLIVRGTRTAAARAANGGIADIDTILHRRERQQPFREHVMLFQQIEYGCFENAAASAPLADPATYAWVCPPGHVGEIRNYTNQLNFVADPRPGHAGEANTTWAISGRYTQINGVVQPVFPGVASYVPAGEIRRWRMIHGGNRDTINVKIVRANLPALGFADSLADSPALSTGDVDSATRAAASRLSAAHGRARQTTLDALCSGETVKQVEIAVDGLTRASMVEKDVNTLDPGYRSDVLVAFAQPGLYCILDDAASAAATINFRRHSASVKDRRLLAFARVGPGTNIPAYVDDGLGHSKYWQYVRTQLVDANQNLPRDVLADLNRLDTRAFAPPRVTDGVPARTVAVGFDVDTSTGAPHFVINDRLYDMSRIDHTATLGTLEEWRVSATVAGGGHVFHIHVNPFRVADVLNPAGQSIYDGSGACTQAELATGDTQYCTQRDVLRDTVFVKPGYTLVLRTRYEDFSGQFVMHCHILDHEDQGMMQNIAIVAPQGMGSAGAPAGANTVNGVSGGNGANGAKLAQLLKPVGIAALPVIGELLAKLFGTASMQLDAALAASLCKGSR</sequence>
<dbReference type="InterPro" id="IPR011707">
    <property type="entry name" value="Cu-oxidase-like_N"/>
</dbReference>
<dbReference type="EMBL" id="JAJITD010000012">
    <property type="protein sequence ID" value="MCC8395446.1"/>
    <property type="molecule type" value="Genomic_DNA"/>
</dbReference>
<comment type="subcellular location">
    <subcellularLocation>
        <location evidence="1">Periplasm</location>
    </subcellularLocation>
</comment>
<evidence type="ECO:0000256" key="1">
    <source>
        <dbReference type="ARBA" id="ARBA00004418"/>
    </source>
</evidence>
<dbReference type="Gene3D" id="2.60.40.420">
    <property type="entry name" value="Cupredoxins - blue copper proteins"/>
    <property type="match status" value="3"/>
</dbReference>
<dbReference type="SUPFAM" id="SSF49503">
    <property type="entry name" value="Cupredoxins"/>
    <property type="match status" value="3"/>
</dbReference>
<name>A0ABS8JZY3_9BURK</name>
<dbReference type="InterPro" id="IPR008972">
    <property type="entry name" value="Cupredoxin"/>
</dbReference>
<keyword evidence="4" id="KW-0732">Signal</keyword>
<keyword evidence="3" id="KW-0560">Oxidoreductase</keyword>
<dbReference type="RefSeq" id="WP_230511791.1">
    <property type="nucleotide sequence ID" value="NZ_JAJITD010000012.1"/>
</dbReference>
<evidence type="ECO:0000256" key="3">
    <source>
        <dbReference type="ARBA" id="ARBA00023002"/>
    </source>
</evidence>
<evidence type="ECO:0000256" key="2">
    <source>
        <dbReference type="ARBA" id="ARBA00022723"/>
    </source>
</evidence>
<dbReference type="PROSITE" id="PS00080">
    <property type="entry name" value="MULTICOPPER_OXIDASE2"/>
    <property type="match status" value="1"/>
</dbReference>
<dbReference type="InterPro" id="IPR002355">
    <property type="entry name" value="Cu_oxidase_Cu_BS"/>
</dbReference>
<dbReference type="CDD" id="cd13853">
    <property type="entry name" value="CuRO_1_Tth-MCO_like"/>
    <property type="match status" value="1"/>
</dbReference>
<reference evidence="7 8" key="1">
    <citation type="submission" date="2021-11" db="EMBL/GenBank/DDBJ databases">
        <authorList>
            <person name="Oh E.-T."/>
            <person name="Kim S.-B."/>
        </authorList>
    </citation>
    <scope>NUCLEOTIDE SEQUENCE [LARGE SCALE GENOMIC DNA]</scope>
    <source>
        <strain evidence="7 8">MMS20-SJTR3</strain>
    </source>
</reference>
<dbReference type="PANTHER" id="PTHR11709:SF518">
    <property type="entry name" value="MULTICOPPER OXIDASE"/>
    <property type="match status" value="1"/>
</dbReference>
<dbReference type="PANTHER" id="PTHR11709">
    <property type="entry name" value="MULTI-COPPER OXIDASE"/>
    <property type="match status" value="1"/>
</dbReference>
<feature type="domain" description="Plastocyanin-like" evidence="6">
    <location>
        <begin position="150"/>
        <end position="221"/>
    </location>
</feature>
<dbReference type="InterPro" id="IPR011706">
    <property type="entry name" value="Cu-oxidase_C"/>
</dbReference>
<evidence type="ECO:0000313" key="7">
    <source>
        <dbReference type="EMBL" id="MCC8395446.1"/>
    </source>
</evidence>
<dbReference type="Pfam" id="PF07731">
    <property type="entry name" value="Cu-oxidase_2"/>
    <property type="match status" value="1"/>
</dbReference>
<accession>A0ABS8JZY3</accession>
<dbReference type="Pfam" id="PF07732">
    <property type="entry name" value="Cu-oxidase_3"/>
    <property type="match status" value="1"/>
</dbReference>
<comment type="caution">
    <text evidence="7">The sequence shown here is derived from an EMBL/GenBank/DDBJ whole genome shotgun (WGS) entry which is preliminary data.</text>
</comment>
<protein>
    <submittedName>
        <fullName evidence="7">Multicopper oxidase domain-containing protein</fullName>
    </submittedName>
</protein>
<evidence type="ECO:0000256" key="4">
    <source>
        <dbReference type="SAM" id="SignalP"/>
    </source>
</evidence>
<keyword evidence="8" id="KW-1185">Reference proteome</keyword>
<dbReference type="InterPro" id="IPR045087">
    <property type="entry name" value="Cu-oxidase_fam"/>
</dbReference>
<gene>
    <name evidence="7" type="ORF">LJ656_22930</name>
</gene>
<proteinExistence type="predicted"/>
<keyword evidence="2" id="KW-0479">Metal-binding</keyword>
<evidence type="ECO:0000259" key="6">
    <source>
        <dbReference type="Pfam" id="PF07732"/>
    </source>
</evidence>
<feature type="domain" description="Plastocyanin-like" evidence="5">
    <location>
        <begin position="564"/>
        <end position="701"/>
    </location>
</feature>
<dbReference type="Proteomes" id="UP001431019">
    <property type="component" value="Unassembled WGS sequence"/>
</dbReference>
<feature type="signal peptide" evidence="4">
    <location>
        <begin position="1"/>
        <end position="26"/>
    </location>
</feature>
<evidence type="ECO:0000259" key="5">
    <source>
        <dbReference type="Pfam" id="PF07731"/>
    </source>
</evidence>
<organism evidence="7 8">
    <name type="scientific">Paraburkholderia sejongensis</name>
    <dbReference type="NCBI Taxonomy" id="2886946"/>
    <lineage>
        <taxon>Bacteria</taxon>
        <taxon>Pseudomonadati</taxon>
        <taxon>Pseudomonadota</taxon>
        <taxon>Betaproteobacteria</taxon>
        <taxon>Burkholderiales</taxon>
        <taxon>Burkholderiaceae</taxon>
        <taxon>Paraburkholderia</taxon>
    </lineage>
</organism>
<evidence type="ECO:0000313" key="8">
    <source>
        <dbReference type="Proteomes" id="UP001431019"/>
    </source>
</evidence>
<dbReference type="CDD" id="cd13900">
    <property type="entry name" value="CuRO_3_Tth-MCO_like"/>
    <property type="match status" value="1"/>
</dbReference>
<feature type="chain" id="PRO_5047292178" evidence="4">
    <location>
        <begin position="27"/>
        <end position="777"/>
    </location>
</feature>